<dbReference type="EMBL" id="JANQDX010000019">
    <property type="protein sequence ID" value="KAL0904414.1"/>
    <property type="molecule type" value="Genomic_DNA"/>
</dbReference>
<dbReference type="InterPro" id="IPR013525">
    <property type="entry name" value="ABC2_TM"/>
</dbReference>
<feature type="transmembrane region" description="Helical" evidence="11">
    <location>
        <begin position="1279"/>
        <end position="1301"/>
    </location>
</feature>
<dbReference type="Pfam" id="PF00005">
    <property type="entry name" value="ABC_tran"/>
    <property type="match status" value="2"/>
</dbReference>
<comment type="similarity">
    <text evidence="2">Belongs to the ABC transporter superfamily. ABCG family. PDR (TC 3.A.1.205) subfamily.</text>
</comment>
<comment type="caution">
    <text evidence="13">The sequence shown here is derived from an EMBL/GenBank/DDBJ whole genome shotgun (WGS) entry which is preliminary data.</text>
</comment>
<feature type="transmembrane region" description="Helical" evidence="11">
    <location>
        <begin position="514"/>
        <end position="535"/>
    </location>
</feature>
<evidence type="ECO:0000313" key="13">
    <source>
        <dbReference type="EMBL" id="KAL0904414.1"/>
    </source>
</evidence>
<evidence type="ECO:0000256" key="1">
    <source>
        <dbReference type="ARBA" id="ARBA00004141"/>
    </source>
</evidence>
<dbReference type="InterPro" id="IPR003439">
    <property type="entry name" value="ABC_transporter-like_ATP-bd"/>
</dbReference>
<feature type="domain" description="ABC transporter" evidence="12">
    <location>
        <begin position="820"/>
        <end position="1073"/>
    </location>
</feature>
<dbReference type="Pfam" id="PF19055">
    <property type="entry name" value="ABC2_membrane_7"/>
    <property type="match status" value="1"/>
</dbReference>
<feature type="transmembrane region" description="Helical" evidence="11">
    <location>
        <begin position="658"/>
        <end position="678"/>
    </location>
</feature>
<protein>
    <recommendedName>
        <fullName evidence="12">ABC transporter domain-containing protein</fullName>
    </recommendedName>
</protein>
<sequence length="1420" mass="160821">MGPAEANDLAKMEESLSFSLDEDEDKDEEIQMQWAAIERLPTVKRLRSALFMIDNDNEKAGMRVVDVANLDAIQRRQFIENLIRNVEHDNRQLLEGQRERMRRVGVELPTIEVIYTNLSVEAKCKVVAGKPVPTLWSAIKGFLKGFSNACGVKSEVNVSILKDVSGVIKPSRMTLLLGPPGCGKTTLLLSLAGKVSQLLKVSGEITYNDLKLEKFDPIKTAAYISQHDQHIPEMTVRETLDFSARFQGIGCRADIMKEVERREKQAHIIPNPDIDTYMKAIAVKGVQKNLQTDYILKILGIEACSGSLVGDAVRRGISGGQKRRLTTGEMMVGPNRVFFMDEISNGLDSSTTFQIISCIQQFVHITEATTLISLLQPTPETFSLFDDIILMDKGKIIYHGPRELILGFFEDCGFKCPPRKGIADFLQEIISEKDQAQYWYLEDKPYSYVSADSFSEKFHLSTIGKKLKKELSEQQDKTNSNDSVVAFNTHSIMKWELFKTCMEREILLLKRNSFVYLFKTIQIAIVAIITMTAFLQTKRDVNLVQASYFLGSMRYAIIRLMTNGIAELTLTIAKLPVFYKQRDLHFYPPWTYTIPSAILKIPFSVVESFIWTSLTYYGIGYSRESKRFLCQFLLFFGLHQASTSLFRFLASITRRPHTAALSGSLSLLFSFMFSGFVLPQYSLPIWLRWAFWFSPATYAEIGLSINEFHAHRWQKLSPGNVTIGQQVLKSHGTDFRTYFLWLSIGALFMFAILLNIGITIALTYLNNPGSSKAAISTQKLSQEGERPKINEQLESKSTRRSTTALFSEGRLVIPFQPFAMTFQDIQYFIETPKTMKEQNFMPKRLQLLQNITGALRPGILTALMGVSGAGKTTLMDVLCGRKTGGIIEGEIKIGGYPKVQETFARIFGYCEQNDIHSPQITVEESIMYSASLRLPNEIDPQTKVEFVQLVLETIELDVVKDVLVGVPGINGLSIEQRKRLTIAVELVANPSIIFLDEPTSSLDARAAAIVMRAIKSIVETGRTVVCTIHQPSINIFESFDELLLMKRGGQIIFNGPLGQNSRKLIEYFENIPGIPKIKDNYNPATWMLEITSGPMEQSLGIDFADVYKDSPLHLACTELVEQLSTPPLDTREMQIQKHQPHNRLVQLKACLWKLSISYWRSPTYNIVRLTFATILSVLFAALFWQKGKKINNEQQLTSIVGSMYISTIFLGINNCTTVLPIVARERLVFYRERFAGMYSSYIYSLAQVIVEVPCILFLAATFTIITYPTIGYSWSANKLFWYFYIMFCTLLYYNYLGMLIMSLSPNVQVAAVLASAVYSILNLFSGFMIPKSHVPRWWIWLYMTCPTQWTLNGLVTSQFGDVSHEITAFGETKALAAFLKDYYGFQYNELGIIGFIIACFPFAFACLFMYYTGKLNFQKR</sequence>
<gene>
    <name evidence="13" type="ORF">M5K25_026518</name>
</gene>
<evidence type="ECO:0000256" key="11">
    <source>
        <dbReference type="SAM" id="Phobius"/>
    </source>
</evidence>
<dbReference type="InterPro" id="IPR003593">
    <property type="entry name" value="AAA+_ATPase"/>
</dbReference>
<dbReference type="Proteomes" id="UP001552299">
    <property type="component" value="Unassembled WGS sequence"/>
</dbReference>
<keyword evidence="4 11" id="KW-0812">Transmembrane</keyword>
<dbReference type="Pfam" id="PF08370">
    <property type="entry name" value="PDR_assoc"/>
    <property type="match status" value="1"/>
</dbReference>
<feature type="transmembrane region" description="Helical" evidence="11">
    <location>
        <begin position="738"/>
        <end position="765"/>
    </location>
</feature>
<name>A0ABD0TXG2_DENTH</name>
<feature type="transmembrane region" description="Helical" evidence="11">
    <location>
        <begin position="556"/>
        <end position="577"/>
    </location>
</feature>
<evidence type="ECO:0000256" key="3">
    <source>
        <dbReference type="ARBA" id="ARBA00022448"/>
    </source>
</evidence>
<dbReference type="CDD" id="cd03232">
    <property type="entry name" value="ABCG_PDR_domain2"/>
    <property type="match status" value="1"/>
</dbReference>
<dbReference type="GO" id="GO:0005886">
    <property type="term" value="C:plasma membrane"/>
    <property type="evidence" value="ECO:0007669"/>
    <property type="project" value="UniProtKB-ARBA"/>
</dbReference>
<evidence type="ECO:0000256" key="8">
    <source>
        <dbReference type="ARBA" id="ARBA00022989"/>
    </source>
</evidence>
<evidence type="ECO:0000256" key="4">
    <source>
        <dbReference type="ARBA" id="ARBA00022692"/>
    </source>
</evidence>
<evidence type="ECO:0000256" key="2">
    <source>
        <dbReference type="ARBA" id="ARBA00006012"/>
    </source>
</evidence>
<dbReference type="InterPro" id="IPR043926">
    <property type="entry name" value="ABCG_dom"/>
</dbReference>
<dbReference type="Gene3D" id="3.40.50.300">
    <property type="entry name" value="P-loop containing nucleotide triphosphate hydrolases"/>
    <property type="match status" value="2"/>
</dbReference>
<evidence type="ECO:0000256" key="10">
    <source>
        <dbReference type="SAM" id="MobiDB-lite"/>
    </source>
</evidence>
<dbReference type="FunFam" id="3.40.50.300:FF:000157">
    <property type="entry name" value="ABC transporter G family member 34"/>
    <property type="match status" value="1"/>
</dbReference>
<dbReference type="SUPFAM" id="SSF52540">
    <property type="entry name" value="P-loop containing nucleoside triphosphate hydrolases"/>
    <property type="match status" value="2"/>
</dbReference>
<dbReference type="PROSITE" id="PS50893">
    <property type="entry name" value="ABC_TRANSPORTER_2"/>
    <property type="match status" value="2"/>
</dbReference>
<evidence type="ECO:0000259" key="12">
    <source>
        <dbReference type="PROSITE" id="PS50893"/>
    </source>
</evidence>
<feature type="domain" description="ABC transporter" evidence="12">
    <location>
        <begin position="146"/>
        <end position="418"/>
    </location>
</feature>
<dbReference type="FunFam" id="3.40.50.300:FF:000179">
    <property type="entry name" value="ABC transporter G family member 34"/>
    <property type="match status" value="1"/>
</dbReference>
<feature type="transmembrane region" description="Helical" evidence="11">
    <location>
        <begin position="597"/>
        <end position="617"/>
    </location>
</feature>
<keyword evidence="6" id="KW-0547">Nucleotide-binding</keyword>
<proteinExistence type="inferred from homology"/>
<feature type="transmembrane region" description="Helical" evidence="11">
    <location>
        <begin position="1307"/>
        <end position="1325"/>
    </location>
</feature>
<dbReference type="InterPro" id="IPR034003">
    <property type="entry name" value="ABCG_PDR_2"/>
</dbReference>
<dbReference type="InterPro" id="IPR027417">
    <property type="entry name" value="P-loop_NTPase"/>
</dbReference>
<dbReference type="GO" id="GO:0005524">
    <property type="term" value="F:ATP binding"/>
    <property type="evidence" value="ECO:0007669"/>
    <property type="project" value="UniProtKB-KW"/>
</dbReference>
<feature type="region of interest" description="Disordered" evidence="10">
    <location>
        <begin position="1"/>
        <end position="24"/>
    </location>
</feature>
<keyword evidence="5" id="KW-0677">Repeat</keyword>
<evidence type="ECO:0000256" key="9">
    <source>
        <dbReference type="ARBA" id="ARBA00023136"/>
    </source>
</evidence>
<dbReference type="SMART" id="SM00382">
    <property type="entry name" value="AAA"/>
    <property type="match status" value="2"/>
</dbReference>
<organism evidence="13 14">
    <name type="scientific">Dendrobium thyrsiflorum</name>
    <name type="common">Pinecone-like raceme dendrobium</name>
    <name type="synonym">Orchid</name>
    <dbReference type="NCBI Taxonomy" id="117978"/>
    <lineage>
        <taxon>Eukaryota</taxon>
        <taxon>Viridiplantae</taxon>
        <taxon>Streptophyta</taxon>
        <taxon>Embryophyta</taxon>
        <taxon>Tracheophyta</taxon>
        <taxon>Spermatophyta</taxon>
        <taxon>Magnoliopsida</taxon>
        <taxon>Liliopsida</taxon>
        <taxon>Asparagales</taxon>
        <taxon>Orchidaceae</taxon>
        <taxon>Epidendroideae</taxon>
        <taxon>Malaxideae</taxon>
        <taxon>Dendrobiinae</taxon>
        <taxon>Dendrobium</taxon>
    </lineage>
</organism>
<keyword evidence="7" id="KW-0067">ATP-binding</keyword>
<evidence type="ECO:0000313" key="14">
    <source>
        <dbReference type="Proteomes" id="UP001552299"/>
    </source>
</evidence>
<keyword evidence="8 11" id="KW-1133">Transmembrane helix</keyword>
<evidence type="ECO:0000256" key="5">
    <source>
        <dbReference type="ARBA" id="ARBA00022737"/>
    </source>
</evidence>
<feature type="transmembrane region" description="Helical" evidence="11">
    <location>
        <begin position="1196"/>
        <end position="1221"/>
    </location>
</feature>
<dbReference type="InterPro" id="IPR013581">
    <property type="entry name" value="PDR_assoc"/>
</dbReference>
<comment type="subcellular location">
    <subcellularLocation>
        <location evidence="1">Membrane</location>
        <topology evidence="1">Multi-pass membrane protein</topology>
    </subcellularLocation>
</comment>
<reference evidence="13 14" key="1">
    <citation type="journal article" date="2024" name="Plant Biotechnol. J.">
        <title>Dendrobium thyrsiflorum genome and its molecular insights into genes involved in important horticultural traits.</title>
        <authorList>
            <person name="Chen B."/>
            <person name="Wang J.Y."/>
            <person name="Zheng P.J."/>
            <person name="Li K.L."/>
            <person name="Liang Y.M."/>
            <person name="Chen X.F."/>
            <person name="Zhang C."/>
            <person name="Zhao X."/>
            <person name="He X."/>
            <person name="Zhang G.Q."/>
            <person name="Liu Z.J."/>
            <person name="Xu Q."/>
        </authorList>
    </citation>
    <scope>NUCLEOTIDE SEQUENCE [LARGE SCALE GENOMIC DNA]</scope>
    <source>
        <strain evidence="13">GZMU011</strain>
    </source>
</reference>
<feature type="transmembrane region" description="Helical" evidence="11">
    <location>
        <begin position="1241"/>
        <end position="1267"/>
    </location>
</feature>
<feature type="transmembrane region" description="Helical" evidence="11">
    <location>
        <begin position="1390"/>
        <end position="1411"/>
    </location>
</feature>
<keyword evidence="3" id="KW-0813">Transport</keyword>
<feature type="transmembrane region" description="Helical" evidence="11">
    <location>
        <begin position="1166"/>
        <end position="1184"/>
    </location>
</feature>
<keyword evidence="9 11" id="KW-0472">Membrane</keyword>
<accession>A0ABD0TXG2</accession>
<evidence type="ECO:0000256" key="7">
    <source>
        <dbReference type="ARBA" id="ARBA00022840"/>
    </source>
</evidence>
<dbReference type="Pfam" id="PF01061">
    <property type="entry name" value="ABC2_membrane"/>
    <property type="match status" value="2"/>
</dbReference>
<evidence type="ECO:0000256" key="6">
    <source>
        <dbReference type="ARBA" id="ARBA00022741"/>
    </source>
</evidence>
<keyword evidence="14" id="KW-1185">Reference proteome</keyword>
<dbReference type="PANTHER" id="PTHR19241">
    <property type="entry name" value="ATP-BINDING CASSETTE TRANSPORTER"/>
    <property type="match status" value="1"/>
</dbReference>